<feature type="compositionally biased region" description="Basic and acidic residues" evidence="1">
    <location>
        <begin position="399"/>
        <end position="408"/>
    </location>
</feature>
<dbReference type="EMBL" id="HG682424">
    <property type="protein sequence ID" value="CDJ30299.1"/>
    <property type="molecule type" value="Genomic_DNA"/>
</dbReference>
<reference evidence="2" key="1">
    <citation type="submission" date="2013-10" db="EMBL/GenBank/DDBJ databases">
        <title>Genomic analysis of the causative agents of coccidiosis in chickens.</title>
        <authorList>
            <person name="Reid A.J."/>
            <person name="Blake D."/>
            <person name="Billington K."/>
            <person name="Browne H."/>
            <person name="Dunn M."/>
            <person name="Hung S."/>
            <person name="Kawahara F."/>
            <person name="Miranda-Saavedra D."/>
            <person name="Mourier T."/>
            <person name="Nagra H."/>
            <person name="Otto T.D."/>
            <person name="Rawlings N."/>
            <person name="Sanchez A."/>
            <person name="Sanders M."/>
            <person name="Subramaniam C."/>
            <person name="Tay Y."/>
            <person name="Dear P."/>
            <person name="Doerig C."/>
            <person name="Gruber A."/>
            <person name="Parkinson J."/>
            <person name="Shirley M."/>
            <person name="Wan K.L."/>
            <person name="Berriman M."/>
            <person name="Tomley F."/>
            <person name="Pain A."/>
        </authorList>
    </citation>
    <scope>NUCLEOTIDE SEQUENCE [LARGE SCALE GENOMIC DNA]</scope>
    <source>
        <strain evidence="2">Houghton</strain>
    </source>
</reference>
<proteinExistence type="predicted"/>
<feature type="region of interest" description="Disordered" evidence="1">
    <location>
        <begin position="392"/>
        <end position="412"/>
    </location>
</feature>
<feature type="region of interest" description="Disordered" evidence="1">
    <location>
        <begin position="67"/>
        <end position="98"/>
    </location>
</feature>
<evidence type="ECO:0000313" key="2">
    <source>
        <dbReference type="EMBL" id="CDJ30299.1"/>
    </source>
</evidence>
<accession>U6JXX9</accession>
<name>U6JXX9_9EIME</name>
<evidence type="ECO:0000313" key="3">
    <source>
        <dbReference type="Proteomes" id="UP000030744"/>
    </source>
</evidence>
<evidence type="ECO:0000256" key="1">
    <source>
        <dbReference type="SAM" id="MobiDB-lite"/>
    </source>
</evidence>
<dbReference type="GeneID" id="25380337"/>
<organism evidence="2 3">
    <name type="scientific">Eimeria mitis</name>
    <dbReference type="NCBI Taxonomy" id="44415"/>
    <lineage>
        <taxon>Eukaryota</taxon>
        <taxon>Sar</taxon>
        <taxon>Alveolata</taxon>
        <taxon>Apicomplexa</taxon>
        <taxon>Conoidasida</taxon>
        <taxon>Coccidia</taxon>
        <taxon>Eucoccidiorida</taxon>
        <taxon>Eimeriorina</taxon>
        <taxon>Eimeriidae</taxon>
        <taxon>Eimeria</taxon>
    </lineage>
</organism>
<gene>
    <name evidence="2" type="ORF">EMH_0056930</name>
</gene>
<dbReference type="VEuPathDB" id="ToxoDB:EMH_0056930"/>
<dbReference type="OrthoDB" id="345488at2759"/>
<sequence>MSGRSPRQFFWDYRHFRVCVWAFLVFAGNCCLGRSNWISDQSTTVIQGRPEVPPQGFGGISLVSISSSEDDTSLEDRETDRPVRSTPDDAPGLDNPQLQGRRARWNVQQFTSELLIVKETDQPIVLHYAAYSECEDVLQEFRRDFDVNRRQIAALFDAIKSEEYLREQRCLKSIVRPSAALFLNPPEFSIVKSSVDLHFGQRCLKSIVRPSAALFLNPPEFSIVKSSVDLHFGALWMWDKVARVLLQDPEVPNITKRFWSGIPPPVEVGDIVRVLETGSTIVQRGEYQVVGVQGDEYIVEKDGERTNVPRDRLLLTIKEKYRLITDKVLRNELRNLSDEDPSLLEDMEEIFELAGVRDAFQKTLETGDPRYLQAAMKTSDYFHSMRQLPGIKASPLQEPGKERRKPDPAEMSNIYTSDSAVKGAISASVLTTGQLAPGYLGECDARCMSGVMKRNFWFDSRLIKRKSIAKDYILAGDVARLSNFSAADALPYLDLLGGQVWRLARIVSSEAIPRDLGEEAEELSCVADFLTKDAVEPVQGAHRMTGLGLPHLQLLALSVATDLRHHASIAGANLQNSKKLRKLAKGSTAFSAFFRLLSCHVADDTEALCKIFGPFASLAIRIALFLRVEVEEHANKGWKEAVSVFSGRLFERKLYKKAVQQMTANARKFIERFMGGFGHKTTGKIEKVKKRIRRIFKRRSREKVSENTVHHKVGHDFAKLILAMWANGSQHHIDLPPSKVEEAFRRARQYQTLTIFNHGMDPMTTITKDIKAGCKDTSVVRHKYWSLLDKDKTKISKIADELGLGLVYGFATGKTYSQLSESGRELADACKGKSKLDLLSQGTKYRGMMELHQCMKLRGLGVRFLRVALKNVKTPTADVTGILFSFLKKILAIRKEDAKGLYKAYLQWEEQNHMLAEAGKLKERDATAEDPASLELQSCRANANDVLDLQQTQADVLPGDVIFSTLL</sequence>
<reference evidence="2" key="2">
    <citation type="submission" date="2013-10" db="EMBL/GenBank/DDBJ databases">
        <authorList>
            <person name="Aslett M."/>
        </authorList>
    </citation>
    <scope>NUCLEOTIDE SEQUENCE [LARGE SCALE GENOMIC DNA]</scope>
    <source>
        <strain evidence="2">Houghton</strain>
    </source>
</reference>
<dbReference type="AlphaFoldDB" id="U6JXX9"/>
<protein>
    <submittedName>
        <fullName evidence="2">Uncharacterized protein</fullName>
    </submittedName>
</protein>
<dbReference type="RefSeq" id="XP_013352866.1">
    <property type="nucleotide sequence ID" value="XM_013497412.1"/>
</dbReference>
<keyword evidence="3" id="KW-1185">Reference proteome</keyword>
<feature type="compositionally biased region" description="Basic and acidic residues" evidence="1">
    <location>
        <begin position="74"/>
        <end position="87"/>
    </location>
</feature>
<dbReference type="Proteomes" id="UP000030744">
    <property type="component" value="Unassembled WGS sequence"/>
</dbReference>